<comment type="subcellular location">
    <subcellularLocation>
        <location evidence="1">Periplasm</location>
    </subcellularLocation>
</comment>
<dbReference type="GO" id="GO:0043190">
    <property type="term" value="C:ATP-binding cassette (ABC) transporter complex"/>
    <property type="evidence" value="ECO:0007669"/>
    <property type="project" value="InterPro"/>
</dbReference>
<sequence>MRALWKSGGRRLALVAAAVGGVAVGGAGMAQAENVIAWGKAADVTSMDVNIAGTVASWTMYQMIYETLLTTDKDMNLQPGLAVSWEQTSPTGYVLKLRENAKWSNGRPVTAGDVIGSLQRISGEELNPEGVAAATTDEAKQKASLKISSYWGRQFGVIKSMTAPDDHTVVVELEKPHTAFLTALAHISAAIVPIKELKDGTFDPNSEMLGSGPFMVAEHLPKESWTLVRNPHYWRDGYPKADRIDVPIIPDEAARVAALRDGRVDYAIFSNPDIARLVADDPNIVVEAQKTTNYFRVDINALSDKSAFKDKRIRQAFNLAIDRNAIANIVFAGATVPDQPVPVAFGKDACGTTDTYALPREERLKKARELVTATGEDEVETTIIAPASDPVYARIAQVIQQNARDVGIEVEILQMPTAEYLQKVFTDGDFDASISWLAGYSDPSMVIAWWNPKFAVWNTVFHEYVPELADALGELKSTPAGGERDAKLTEVCGMIDDGANILALVSKVDFILHRKDKIDIRVDPVSGSSNTFQYAAEYTSKD</sequence>
<evidence type="ECO:0000313" key="7">
    <source>
        <dbReference type="Proteomes" id="UP000193200"/>
    </source>
</evidence>
<keyword evidence="4" id="KW-0732">Signal</keyword>
<dbReference type="PANTHER" id="PTHR30290">
    <property type="entry name" value="PERIPLASMIC BINDING COMPONENT OF ABC TRANSPORTER"/>
    <property type="match status" value="1"/>
</dbReference>
<name>A0A1Y5TM43_9PROT</name>
<comment type="similarity">
    <text evidence="2">Belongs to the bacterial solute-binding protein 5 family.</text>
</comment>
<dbReference type="Gene3D" id="3.40.190.10">
    <property type="entry name" value="Periplasmic binding protein-like II"/>
    <property type="match status" value="1"/>
</dbReference>
<dbReference type="OrthoDB" id="9803988at2"/>
<keyword evidence="7" id="KW-1185">Reference proteome</keyword>
<keyword evidence="3" id="KW-0813">Transport</keyword>
<proteinExistence type="inferred from homology"/>
<dbReference type="GO" id="GO:0015833">
    <property type="term" value="P:peptide transport"/>
    <property type="evidence" value="ECO:0007669"/>
    <property type="project" value="TreeGrafter"/>
</dbReference>
<dbReference type="RefSeq" id="WP_085884165.1">
    <property type="nucleotide sequence ID" value="NZ_FWFR01000002.1"/>
</dbReference>
<dbReference type="GO" id="GO:0030288">
    <property type="term" value="C:outer membrane-bounded periplasmic space"/>
    <property type="evidence" value="ECO:0007669"/>
    <property type="project" value="UniProtKB-ARBA"/>
</dbReference>
<dbReference type="EMBL" id="FWFR01000002">
    <property type="protein sequence ID" value="SLN63398.1"/>
    <property type="molecule type" value="Genomic_DNA"/>
</dbReference>
<evidence type="ECO:0000256" key="1">
    <source>
        <dbReference type="ARBA" id="ARBA00004418"/>
    </source>
</evidence>
<dbReference type="Pfam" id="PF00496">
    <property type="entry name" value="SBP_bac_5"/>
    <property type="match status" value="1"/>
</dbReference>
<organism evidence="6 7">
    <name type="scientific">Oceanibacterium hippocampi</name>
    <dbReference type="NCBI Taxonomy" id="745714"/>
    <lineage>
        <taxon>Bacteria</taxon>
        <taxon>Pseudomonadati</taxon>
        <taxon>Pseudomonadota</taxon>
        <taxon>Alphaproteobacteria</taxon>
        <taxon>Sneathiellales</taxon>
        <taxon>Sneathiellaceae</taxon>
        <taxon>Oceanibacterium</taxon>
    </lineage>
</organism>
<feature type="domain" description="Solute-binding protein family 5" evidence="5">
    <location>
        <begin position="77"/>
        <end position="451"/>
    </location>
</feature>
<evidence type="ECO:0000256" key="2">
    <source>
        <dbReference type="ARBA" id="ARBA00005695"/>
    </source>
</evidence>
<evidence type="ECO:0000256" key="4">
    <source>
        <dbReference type="ARBA" id="ARBA00022729"/>
    </source>
</evidence>
<evidence type="ECO:0000313" key="6">
    <source>
        <dbReference type="EMBL" id="SLN63398.1"/>
    </source>
</evidence>
<dbReference type="SUPFAM" id="SSF53850">
    <property type="entry name" value="Periplasmic binding protein-like II"/>
    <property type="match status" value="1"/>
</dbReference>
<dbReference type="Gene3D" id="3.90.76.10">
    <property type="entry name" value="Dipeptide-binding Protein, Domain 1"/>
    <property type="match status" value="1"/>
</dbReference>
<dbReference type="InterPro" id="IPR039424">
    <property type="entry name" value="SBP_5"/>
</dbReference>
<dbReference type="Gene3D" id="3.10.105.10">
    <property type="entry name" value="Dipeptide-binding Protein, Domain 3"/>
    <property type="match status" value="1"/>
</dbReference>
<dbReference type="Proteomes" id="UP000193200">
    <property type="component" value="Unassembled WGS sequence"/>
</dbReference>
<protein>
    <submittedName>
        <fullName evidence="6">Dipeptide-binding protein DppE</fullName>
    </submittedName>
</protein>
<evidence type="ECO:0000259" key="5">
    <source>
        <dbReference type="Pfam" id="PF00496"/>
    </source>
</evidence>
<dbReference type="GO" id="GO:1904680">
    <property type="term" value="F:peptide transmembrane transporter activity"/>
    <property type="evidence" value="ECO:0007669"/>
    <property type="project" value="TreeGrafter"/>
</dbReference>
<accession>A0A1Y5TM43</accession>
<reference evidence="6 7" key="1">
    <citation type="submission" date="2017-03" db="EMBL/GenBank/DDBJ databases">
        <authorList>
            <person name="Afonso C.L."/>
            <person name="Miller P.J."/>
            <person name="Scott M.A."/>
            <person name="Spackman E."/>
            <person name="Goraichik I."/>
            <person name="Dimitrov K.M."/>
            <person name="Suarez D.L."/>
            <person name="Swayne D.E."/>
        </authorList>
    </citation>
    <scope>NUCLEOTIDE SEQUENCE [LARGE SCALE GENOMIC DNA]</scope>
    <source>
        <strain evidence="6 7">CECT 7691</strain>
    </source>
</reference>
<dbReference type="InParanoid" id="A0A1Y5TM43"/>
<dbReference type="AlphaFoldDB" id="A0A1Y5TM43"/>
<dbReference type="PIRSF" id="PIRSF002741">
    <property type="entry name" value="MppA"/>
    <property type="match status" value="1"/>
</dbReference>
<dbReference type="CDD" id="cd00995">
    <property type="entry name" value="PBP2_NikA_DppA_OppA_like"/>
    <property type="match status" value="1"/>
</dbReference>
<dbReference type="InterPro" id="IPR000914">
    <property type="entry name" value="SBP_5_dom"/>
</dbReference>
<gene>
    <name evidence="6" type="primary">dppE</name>
    <name evidence="6" type="ORF">OCH7691_02840</name>
</gene>
<evidence type="ECO:0000256" key="3">
    <source>
        <dbReference type="ARBA" id="ARBA00022448"/>
    </source>
</evidence>
<dbReference type="PANTHER" id="PTHR30290:SF10">
    <property type="entry name" value="PERIPLASMIC OLIGOPEPTIDE-BINDING PROTEIN-RELATED"/>
    <property type="match status" value="1"/>
</dbReference>
<dbReference type="InterPro" id="IPR030678">
    <property type="entry name" value="Peptide/Ni-bd"/>
</dbReference>